<name>A0A371AWY1_9FIRM</name>
<dbReference type="GO" id="GO:0016810">
    <property type="term" value="F:hydrolase activity, acting on carbon-nitrogen (but not peptide) bonds"/>
    <property type="evidence" value="ECO:0007669"/>
    <property type="project" value="InterPro"/>
</dbReference>
<feature type="domain" description="Amidohydrolase 3" evidence="1">
    <location>
        <begin position="53"/>
        <end position="515"/>
    </location>
</feature>
<dbReference type="SUPFAM" id="SSF51338">
    <property type="entry name" value="Composite domain of metallo-dependent hydrolases"/>
    <property type="match status" value="1"/>
</dbReference>
<comment type="caution">
    <text evidence="2">The sequence shown here is derived from an EMBL/GenBank/DDBJ whole genome shotgun (WGS) entry which is preliminary data.</text>
</comment>
<dbReference type="Pfam" id="PF07969">
    <property type="entry name" value="Amidohydro_3"/>
    <property type="match status" value="1"/>
</dbReference>
<keyword evidence="2" id="KW-0378">Hydrolase</keyword>
<proteinExistence type="predicted"/>
<dbReference type="AlphaFoldDB" id="A0A371AWY1"/>
<dbReference type="InterPro" id="IPR011059">
    <property type="entry name" value="Metal-dep_hydrolase_composite"/>
</dbReference>
<sequence length="525" mass="59726">MKYEKADIVLISNNIFTGRDDSPIKGYIVIQGNKIKKVGTGNQYQEYVQEDTQVINVGDRLITAGFADVHTFFTGYAIYHIGVDFSGIETISQFIEHLEKNVKAKENHATIFGHGWNHQKAKLDGLEKLLNQEYPDRGIIVFAADRSTCIMNKKAREQYLFTPDECYPEAYYRIMKEYLNDASFIEKEWKDYMFLLNSKGVTSVKEMGFDDFYGFDDFLKQKEEKEELNLRVHFMSQPVGEGMNIQHGKKMREKFRGDFVRFSGYNRMTDGTISSMQGDLLEPYENTNINCSIEIDYDLLTKEVLEADKNDFRFSLHAQGDGAVRKALDIYDKCKKIDGKLVNRHAITDMEFSNPIDLKRMGQLGAIGEIYFQIMSLDPAEIVKSNIDRTIGRVRSQYYWNRRGMIDSGVVLSGATDLPLMIPDIPEAVYHSCGGYFPEGGEAFNKNNTIELSELLKAFTIGGQINLGMEDKLGTLEEGKLADIAVLEKNLFEVAMEEIRDVNVVLTIVDGKVVYDNLKNGGNEL</sequence>
<dbReference type="PANTHER" id="PTHR22642:SF2">
    <property type="entry name" value="PROTEIN LONG AFTER FAR-RED 3"/>
    <property type="match status" value="1"/>
</dbReference>
<reference evidence="2 3" key="1">
    <citation type="submission" date="2018-07" db="EMBL/GenBank/DDBJ databases">
        <title>Anaerosacharophilus polymeroproducens gen. nov. sp. nov., an anaerobic bacterium isolated from salt field.</title>
        <authorList>
            <person name="Kim W."/>
            <person name="Yang S.-H."/>
            <person name="Oh J."/>
            <person name="Lee J.-H."/>
            <person name="Kwon K.K."/>
        </authorList>
    </citation>
    <scope>NUCLEOTIDE SEQUENCE [LARGE SCALE GENOMIC DNA]</scope>
    <source>
        <strain evidence="2 3">MCWD5</strain>
    </source>
</reference>
<evidence type="ECO:0000313" key="3">
    <source>
        <dbReference type="Proteomes" id="UP000255036"/>
    </source>
</evidence>
<dbReference type="Gene3D" id="2.30.40.10">
    <property type="entry name" value="Urease, subunit C, domain 1"/>
    <property type="match status" value="1"/>
</dbReference>
<dbReference type="OrthoDB" id="9767366at2"/>
<dbReference type="Gene3D" id="3.10.310.70">
    <property type="match status" value="1"/>
</dbReference>
<dbReference type="SUPFAM" id="SSF51556">
    <property type="entry name" value="Metallo-dependent hydrolases"/>
    <property type="match status" value="1"/>
</dbReference>
<dbReference type="InterPro" id="IPR013108">
    <property type="entry name" value="Amidohydro_3"/>
</dbReference>
<dbReference type="Gene3D" id="3.20.20.140">
    <property type="entry name" value="Metal-dependent hydrolases"/>
    <property type="match status" value="1"/>
</dbReference>
<dbReference type="PANTHER" id="PTHR22642">
    <property type="entry name" value="IMIDAZOLONEPROPIONASE"/>
    <property type="match status" value="1"/>
</dbReference>
<dbReference type="RefSeq" id="WP_115481482.1">
    <property type="nucleotide sequence ID" value="NZ_QRCT01000016.1"/>
</dbReference>
<dbReference type="Proteomes" id="UP000255036">
    <property type="component" value="Unassembled WGS sequence"/>
</dbReference>
<keyword evidence="3" id="KW-1185">Reference proteome</keyword>
<evidence type="ECO:0000313" key="2">
    <source>
        <dbReference type="EMBL" id="RDU24049.1"/>
    </source>
</evidence>
<dbReference type="EMBL" id="QRCT01000016">
    <property type="protein sequence ID" value="RDU24049.1"/>
    <property type="molecule type" value="Genomic_DNA"/>
</dbReference>
<accession>A0A371AWY1</accession>
<protein>
    <submittedName>
        <fullName evidence="2">Amidohydrolase</fullName>
    </submittedName>
</protein>
<gene>
    <name evidence="2" type="ORF">DWV06_07085</name>
</gene>
<organism evidence="2 3">
    <name type="scientific">Anaerosacchariphilus polymeriproducens</name>
    <dbReference type="NCBI Taxonomy" id="1812858"/>
    <lineage>
        <taxon>Bacteria</taxon>
        <taxon>Bacillati</taxon>
        <taxon>Bacillota</taxon>
        <taxon>Clostridia</taxon>
        <taxon>Lachnospirales</taxon>
        <taxon>Lachnospiraceae</taxon>
        <taxon>Anaerosacchariphilus</taxon>
    </lineage>
</organism>
<dbReference type="InterPro" id="IPR032466">
    <property type="entry name" value="Metal_Hydrolase"/>
</dbReference>
<evidence type="ECO:0000259" key="1">
    <source>
        <dbReference type="Pfam" id="PF07969"/>
    </source>
</evidence>